<dbReference type="CDD" id="cd08899">
    <property type="entry name" value="SRPBCC_CalC_Aha1-like_6"/>
    <property type="match status" value="1"/>
</dbReference>
<evidence type="ECO:0000313" key="4">
    <source>
        <dbReference type="Proteomes" id="UP001549251"/>
    </source>
</evidence>
<evidence type="ECO:0000256" key="1">
    <source>
        <dbReference type="ARBA" id="ARBA00006817"/>
    </source>
</evidence>
<protein>
    <submittedName>
        <fullName evidence="3">Uncharacterized protein YndB with AHSA1/START domain</fullName>
    </submittedName>
</protein>
<comment type="similarity">
    <text evidence="1">Belongs to the AHA1 family.</text>
</comment>
<keyword evidence="4" id="KW-1185">Reference proteome</keyword>
<evidence type="ECO:0000313" key="3">
    <source>
        <dbReference type="EMBL" id="MET4570297.1"/>
    </source>
</evidence>
<dbReference type="Proteomes" id="UP001549251">
    <property type="component" value="Unassembled WGS sequence"/>
</dbReference>
<comment type="caution">
    <text evidence="3">The sequence shown here is derived from an EMBL/GenBank/DDBJ whole genome shotgun (WGS) entry which is preliminary data.</text>
</comment>
<sequence length="184" mass="20709">MTPSDSNTGPLAQVDCRRDADGWTLVFVRELPQPPERVWDVLTDPAHLRAWSPYTANRNLGEVGDASLSMLDSEQPDIPTTVTRAEPPRVLEYSWQLEQFGRSVLRWELEPSAGGTRLTLRQTIRDQDWIPKVAAGWHLCLHVAERLLQGRPIAPIIGETALDHGWEALRAAYAARLHIPRGDH</sequence>
<name>A0ABV2PZC2_9GAMM</name>
<organism evidence="3 4">
    <name type="scientific">Rhodanobacter soli</name>
    <dbReference type="NCBI Taxonomy" id="590609"/>
    <lineage>
        <taxon>Bacteria</taxon>
        <taxon>Pseudomonadati</taxon>
        <taxon>Pseudomonadota</taxon>
        <taxon>Gammaproteobacteria</taxon>
        <taxon>Lysobacterales</taxon>
        <taxon>Rhodanobacteraceae</taxon>
        <taxon>Rhodanobacter</taxon>
    </lineage>
</organism>
<accession>A0ABV2PZC2</accession>
<dbReference type="Pfam" id="PF08327">
    <property type="entry name" value="AHSA1"/>
    <property type="match status" value="1"/>
</dbReference>
<dbReference type="SUPFAM" id="SSF55961">
    <property type="entry name" value="Bet v1-like"/>
    <property type="match status" value="1"/>
</dbReference>
<proteinExistence type="inferred from homology"/>
<feature type="domain" description="Activator of Hsp90 ATPase homologue 1/2-like C-terminal" evidence="2">
    <location>
        <begin position="34"/>
        <end position="142"/>
    </location>
</feature>
<dbReference type="InterPro" id="IPR023393">
    <property type="entry name" value="START-like_dom_sf"/>
</dbReference>
<dbReference type="InterPro" id="IPR013538">
    <property type="entry name" value="ASHA1/2-like_C"/>
</dbReference>
<dbReference type="RefSeq" id="WP_354551076.1">
    <property type="nucleotide sequence ID" value="NZ_JBEPSD010000002.1"/>
</dbReference>
<dbReference type="Gene3D" id="3.30.530.20">
    <property type="match status" value="1"/>
</dbReference>
<dbReference type="EMBL" id="JBEPSD010000002">
    <property type="protein sequence ID" value="MET4570297.1"/>
    <property type="molecule type" value="Genomic_DNA"/>
</dbReference>
<reference evidence="3 4" key="1">
    <citation type="submission" date="2024-06" db="EMBL/GenBank/DDBJ databases">
        <title>Sorghum-associated microbial communities from plants grown in Nebraska, USA.</title>
        <authorList>
            <person name="Schachtman D."/>
        </authorList>
    </citation>
    <scope>NUCLEOTIDE SEQUENCE [LARGE SCALE GENOMIC DNA]</scope>
    <source>
        <strain evidence="3 4">1757</strain>
    </source>
</reference>
<evidence type="ECO:0000259" key="2">
    <source>
        <dbReference type="Pfam" id="PF08327"/>
    </source>
</evidence>
<gene>
    <name evidence="3" type="ORF">ABIE04_002658</name>
</gene>